<name>L7CHY2_RHOBT</name>
<dbReference type="AlphaFoldDB" id="L7CHY2"/>
<proteinExistence type="predicted"/>
<protein>
    <submittedName>
        <fullName evidence="1">Uncharacterized protein</fullName>
    </submittedName>
</protein>
<dbReference type="EMBL" id="AMWG01000069">
    <property type="protein sequence ID" value="ELP33242.1"/>
    <property type="molecule type" value="Genomic_DNA"/>
</dbReference>
<accession>L7CHY2</accession>
<organism evidence="1 2">
    <name type="scientific">Rhodopirellula baltica SWK14</name>
    <dbReference type="NCBI Taxonomy" id="993516"/>
    <lineage>
        <taxon>Bacteria</taxon>
        <taxon>Pseudomonadati</taxon>
        <taxon>Planctomycetota</taxon>
        <taxon>Planctomycetia</taxon>
        <taxon>Pirellulales</taxon>
        <taxon>Pirellulaceae</taxon>
        <taxon>Rhodopirellula</taxon>
    </lineage>
</organism>
<sequence>MTDELLGDIINDVQHQGDTSEAMYPTASHLLVLAETCDGSIALQMIIQAGLTCASSQFETAVPCPLDLESEFANTNDLGRRMVLSQLVNDHDFDTFKYLLAALAGFSGHGRFGRIIEGFDLFENQFHHALLDEPFDDEL</sequence>
<gene>
    <name evidence="1" type="ORF">RBSWK_02809</name>
</gene>
<comment type="caution">
    <text evidence="1">The sequence shown here is derived from an EMBL/GenBank/DDBJ whole genome shotgun (WGS) entry which is preliminary data.</text>
</comment>
<dbReference type="Proteomes" id="UP000010959">
    <property type="component" value="Unassembled WGS sequence"/>
</dbReference>
<reference evidence="1 2" key="1">
    <citation type="journal article" date="2013" name="Mar. Genomics">
        <title>Expression of sulfatases in Rhodopirellula baltica and the diversity of sulfatases in the genus Rhodopirellula.</title>
        <authorList>
            <person name="Wegner C.E."/>
            <person name="Richter-Heitmann T."/>
            <person name="Klindworth A."/>
            <person name="Klockow C."/>
            <person name="Richter M."/>
            <person name="Achstetter T."/>
            <person name="Glockner F.O."/>
            <person name="Harder J."/>
        </authorList>
    </citation>
    <scope>NUCLEOTIDE SEQUENCE [LARGE SCALE GENOMIC DNA]</scope>
    <source>
        <strain evidence="1 2">SWK14</strain>
    </source>
</reference>
<evidence type="ECO:0000313" key="2">
    <source>
        <dbReference type="Proteomes" id="UP000010959"/>
    </source>
</evidence>
<evidence type="ECO:0000313" key="1">
    <source>
        <dbReference type="EMBL" id="ELP33242.1"/>
    </source>
</evidence>